<evidence type="ECO:0000313" key="9">
    <source>
        <dbReference type="Proteomes" id="UP000807769"/>
    </source>
</evidence>
<evidence type="ECO:0000313" key="8">
    <source>
        <dbReference type="EMBL" id="KAG1826727.1"/>
    </source>
</evidence>
<dbReference type="InterPro" id="IPR052430">
    <property type="entry name" value="IVT-Associated"/>
</dbReference>
<feature type="transmembrane region" description="Helical" evidence="6">
    <location>
        <begin position="21"/>
        <end position="45"/>
    </location>
</feature>
<feature type="transmembrane region" description="Helical" evidence="6">
    <location>
        <begin position="662"/>
        <end position="684"/>
    </location>
</feature>
<gene>
    <name evidence="8" type="ORF">BJ212DRAFT_1307858</name>
</gene>
<protein>
    <recommendedName>
        <fullName evidence="7">Integral membrane bound transporter domain-containing protein</fullName>
    </recommendedName>
</protein>
<sequence>MLHEFVKKRISRRALARVVSTFLCILFVTIHSFSQLGGSSAFLVLSLKELVFSVQEDLAQQLEITFINIAGALAGIGISTFAKYLAAISQEGSVTSRLIPAVFLVMISFFAGWAKSRLPRLHLSARISCFVSIWLLTDNIGTTSVVLSDSGGFLWITVTAASVCLFSSMLILHWSSTHLTEEVASTLRIIHRCLSVCTDNPFTYPSSQQITDLKDLHVELVHRSVTLNEMYYQAAFELRIGRVSVKSLKPLLGMVEHLRRELSWGMVPRPGQTDWPNESYCASSPSFEASAIELGKTIMISIKAVEDLVLGVYTHASLWRKSLRTEIDAVTAAAINLNLAWYTAKSELHNTIRTLSEEPGSPSDSIIPSYLHHQCLFVTSLLQMAYDTSHILQVSQSIAAHHEASRLRFWLPRLTWQWLGVAPRTFIMEEYGVPIAHDAFEAETTLSAEEVRQGIAFVDRQDEVTSQEVPYSHAIRRIPTGHQLSLKSLPRYLLSTPQHLWNHPVILQLRLGASKVIRNTQHSSHLQHATKNAIGVAMLSFPAFLPSNSAGFQWFKWIHGQWMIISYVWVLETNTGATWRVGYLRLSGTILGAIYAYITWAICGRNSIGIVVMVTLFDIPVTWLVTKSRIPSLGVVASVTLPPIVLYQYLTPDSGVSTQDLAWMRASMIALGIITALAMNSFVFPRYSRVLFLNQTSRTLRLLSQLYLLLVQGMFRNIYVFTPHDKQETLKSELQIRNALHRSSSLLTTMNDELSLVPKPMRHYREVVLNIQKILDLMTGLRKIRENIPRKETIASVLKERKEFISCICISLFASQHVFQARQPLPQFLPSARQALEKLESQIEASLRRGIDVDVSVKGISLAYSVAEGEVMRDMVDTIESLLELCRQLFGTSAWLTHAWPETSVYDADEGPGTPGEGWFSTVGRE</sequence>
<evidence type="ECO:0000256" key="6">
    <source>
        <dbReference type="SAM" id="Phobius"/>
    </source>
</evidence>
<name>A0A9P7ENQ8_9AGAM</name>
<feature type="transmembrane region" description="Helical" evidence="6">
    <location>
        <begin position="65"/>
        <end position="86"/>
    </location>
</feature>
<dbReference type="Pfam" id="PF13515">
    <property type="entry name" value="FUSC_2"/>
    <property type="match status" value="1"/>
</dbReference>
<dbReference type="GO" id="GO:0016020">
    <property type="term" value="C:membrane"/>
    <property type="evidence" value="ECO:0007669"/>
    <property type="project" value="UniProtKB-SubCell"/>
</dbReference>
<evidence type="ECO:0000256" key="1">
    <source>
        <dbReference type="ARBA" id="ARBA00004141"/>
    </source>
</evidence>
<feature type="transmembrane region" description="Helical" evidence="6">
    <location>
        <begin position="633"/>
        <end position="650"/>
    </location>
</feature>
<comment type="caution">
    <text evidence="8">The sequence shown here is derived from an EMBL/GenBank/DDBJ whole genome shotgun (WGS) entry which is preliminary data.</text>
</comment>
<dbReference type="RefSeq" id="XP_041199574.1">
    <property type="nucleotide sequence ID" value="XM_041333866.1"/>
</dbReference>
<keyword evidence="4 6" id="KW-0472">Membrane</keyword>
<dbReference type="OrthoDB" id="68611at2759"/>
<proteinExistence type="predicted"/>
<dbReference type="Proteomes" id="UP000807769">
    <property type="component" value="Unassembled WGS sequence"/>
</dbReference>
<dbReference type="GeneID" id="64627883"/>
<feature type="transmembrane region" description="Helical" evidence="6">
    <location>
        <begin position="583"/>
        <end position="602"/>
    </location>
</feature>
<evidence type="ECO:0000256" key="3">
    <source>
        <dbReference type="ARBA" id="ARBA00022989"/>
    </source>
</evidence>
<keyword evidence="3 6" id="KW-1133">Transmembrane helix</keyword>
<feature type="domain" description="Integral membrane bound transporter" evidence="7">
    <location>
        <begin position="553"/>
        <end position="678"/>
    </location>
</feature>
<keyword evidence="2 6" id="KW-0812">Transmembrane</keyword>
<dbReference type="EMBL" id="JABBWG010000001">
    <property type="protein sequence ID" value="KAG1826727.1"/>
    <property type="molecule type" value="Genomic_DNA"/>
</dbReference>
<evidence type="ECO:0000256" key="5">
    <source>
        <dbReference type="SAM" id="MobiDB-lite"/>
    </source>
</evidence>
<feature type="transmembrane region" description="Helical" evidence="6">
    <location>
        <begin position="98"/>
        <end position="115"/>
    </location>
</feature>
<accession>A0A9P7ENQ8</accession>
<dbReference type="PANTHER" id="PTHR47804">
    <property type="entry name" value="60S RIBOSOMAL PROTEIN L19"/>
    <property type="match status" value="1"/>
</dbReference>
<keyword evidence="9" id="KW-1185">Reference proteome</keyword>
<evidence type="ECO:0000256" key="4">
    <source>
        <dbReference type="ARBA" id="ARBA00023136"/>
    </source>
</evidence>
<dbReference type="AlphaFoldDB" id="A0A9P7ENQ8"/>
<dbReference type="PANTHER" id="PTHR47804:SF3">
    <property type="entry name" value="PROTEIN BRE4"/>
    <property type="match status" value="1"/>
</dbReference>
<dbReference type="InterPro" id="IPR049453">
    <property type="entry name" value="Memb_transporter_dom"/>
</dbReference>
<feature type="region of interest" description="Disordered" evidence="5">
    <location>
        <begin position="906"/>
        <end position="926"/>
    </location>
</feature>
<reference evidence="8" key="1">
    <citation type="journal article" date="2020" name="New Phytol.">
        <title>Comparative genomics reveals dynamic genome evolution in host specialist ectomycorrhizal fungi.</title>
        <authorList>
            <person name="Lofgren L.A."/>
            <person name="Nguyen N.H."/>
            <person name="Vilgalys R."/>
            <person name="Ruytinx J."/>
            <person name="Liao H.L."/>
            <person name="Branco S."/>
            <person name="Kuo A."/>
            <person name="LaButti K."/>
            <person name="Lipzen A."/>
            <person name="Andreopoulos W."/>
            <person name="Pangilinan J."/>
            <person name="Riley R."/>
            <person name="Hundley H."/>
            <person name="Na H."/>
            <person name="Barry K."/>
            <person name="Grigoriev I.V."/>
            <person name="Stajich J.E."/>
            <person name="Kennedy P.G."/>
        </authorList>
    </citation>
    <scope>NUCLEOTIDE SEQUENCE</scope>
    <source>
        <strain evidence="8">MN1</strain>
    </source>
</reference>
<evidence type="ECO:0000256" key="2">
    <source>
        <dbReference type="ARBA" id="ARBA00022692"/>
    </source>
</evidence>
<comment type="subcellular location">
    <subcellularLocation>
        <location evidence="1">Membrane</location>
        <topology evidence="1">Multi-pass membrane protein</topology>
    </subcellularLocation>
</comment>
<organism evidence="8 9">
    <name type="scientific">Suillus subaureus</name>
    <dbReference type="NCBI Taxonomy" id="48587"/>
    <lineage>
        <taxon>Eukaryota</taxon>
        <taxon>Fungi</taxon>
        <taxon>Dikarya</taxon>
        <taxon>Basidiomycota</taxon>
        <taxon>Agaricomycotina</taxon>
        <taxon>Agaricomycetes</taxon>
        <taxon>Agaricomycetidae</taxon>
        <taxon>Boletales</taxon>
        <taxon>Suillineae</taxon>
        <taxon>Suillaceae</taxon>
        <taxon>Suillus</taxon>
    </lineage>
</organism>
<feature type="transmembrane region" description="Helical" evidence="6">
    <location>
        <begin position="153"/>
        <end position="174"/>
    </location>
</feature>
<evidence type="ECO:0000259" key="7">
    <source>
        <dbReference type="Pfam" id="PF13515"/>
    </source>
</evidence>
<feature type="transmembrane region" description="Helical" evidence="6">
    <location>
        <begin position="608"/>
        <end position="626"/>
    </location>
</feature>